<feature type="region of interest" description="Disordered" evidence="5">
    <location>
        <begin position="66"/>
        <end position="90"/>
    </location>
</feature>
<dbReference type="OrthoDB" id="1916924at2759"/>
<keyword evidence="3" id="KW-0862">Zinc</keyword>
<keyword evidence="3" id="KW-0863">Zinc-finger</keyword>
<dbReference type="PANTHER" id="PTHR46057:SF51">
    <property type="entry name" value="FCS-LIKE ZINC FINGER 3"/>
    <property type="match status" value="1"/>
</dbReference>
<feature type="domain" description="FLZ-type" evidence="6">
    <location>
        <begin position="15"/>
        <end position="59"/>
    </location>
</feature>
<evidence type="ECO:0000313" key="8">
    <source>
        <dbReference type="Proteomes" id="UP000886595"/>
    </source>
</evidence>
<evidence type="ECO:0000256" key="3">
    <source>
        <dbReference type="ARBA" id="ARBA00022771"/>
    </source>
</evidence>
<name>A0A8X7RV77_BRACI</name>
<keyword evidence="2" id="KW-0479">Metal-binding</keyword>
<evidence type="ECO:0000256" key="4">
    <source>
        <dbReference type="PROSITE-ProRule" id="PRU01131"/>
    </source>
</evidence>
<evidence type="ECO:0000256" key="5">
    <source>
        <dbReference type="SAM" id="MobiDB-lite"/>
    </source>
</evidence>
<protein>
    <recommendedName>
        <fullName evidence="6">FLZ-type domain-containing protein</fullName>
    </recommendedName>
</protein>
<dbReference type="EMBL" id="JAAMPC010000009">
    <property type="protein sequence ID" value="KAG2296003.1"/>
    <property type="molecule type" value="Genomic_DNA"/>
</dbReference>
<dbReference type="InterPro" id="IPR044533">
    <property type="entry name" value="FLZ1/2/3"/>
</dbReference>
<comment type="caution">
    <text evidence="7">The sequence shown here is derived from an EMBL/GenBank/DDBJ whole genome shotgun (WGS) entry which is preliminary data.</text>
</comment>
<dbReference type="PROSITE" id="PS51795">
    <property type="entry name" value="ZF_FLZ"/>
    <property type="match status" value="1"/>
</dbReference>
<dbReference type="PANTHER" id="PTHR46057">
    <property type="entry name" value="FCS-LIKE ZINC FINGER 1-RELATED"/>
    <property type="match status" value="1"/>
</dbReference>
<dbReference type="Proteomes" id="UP000886595">
    <property type="component" value="Unassembled WGS sequence"/>
</dbReference>
<organism evidence="7 8">
    <name type="scientific">Brassica carinata</name>
    <name type="common">Ethiopian mustard</name>
    <name type="synonym">Abyssinian cabbage</name>
    <dbReference type="NCBI Taxonomy" id="52824"/>
    <lineage>
        <taxon>Eukaryota</taxon>
        <taxon>Viridiplantae</taxon>
        <taxon>Streptophyta</taxon>
        <taxon>Embryophyta</taxon>
        <taxon>Tracheophyta</taxon>
        <taxon>Spermatophyta</taxon>
        <taxon>Magnoliopsida</taxon>
        <taxon>eudicotyledons</taxon>
        <taxon>Gunneridae</taxon>
        <taxon>Pentapetalae</taxon>
        <taxon>rosids</taxon>
        <taxon>malvids</taxon>
        <taxon>Brassicales</taxon>
        <taxon>Brassicaceae</taxon>
        <taxon>Brassiceae</taxon>
        <taxon>Brassica</taxon>
    </lineage>
</organism>
<dbReference type="Pfam" id="PF04570">
    <property type="entry name" value="zf-FLZ"/>
    <property type="match status" value="1"/>
</dbReference>
<evidence type="ECO:0000256" key="1">
    <source>
        <dbReference type="ARBA" id="ARBA00009374"/>
    </source>
</evidence>
<reference evidence="7 8" key="1">
    <citation type="submission" date="2020-02" db="EMBL/GenBank/DDBJ databases">
        <authorList>
            <person name="Ma Q."/>
            <person name="Huang Y."/>
            <person name="Song X."/>
            <person name="Pei D."/>
        </authorList>
    </citation>
    <scope>NUCLEOTIDE SEQUENCE [LARGE SCALE GENOMIC DNA]</scope>
    <source>
        <strain evidence="7">Sxm20200214</strain>
        <tissue evidence="7">Leaf</tissue>
    </source>
</reference>
<dbReference type="InterPro" id="IPR007650">
    <property type="entry name" value="Zf-FLZ_dom"/>
</dbReference>
<sequence>MASYYSAFLGSEEPHFLESCSLCSKHLGPNSDIFMYRGDTAFCSQECREEQIESDEAKERSWKLSARSLRKKSSEAARIQPPEKPYGQEHSWSRSRICITIRKPKHVAFVYTLLSKSYIYIYITLLSKTC</sequence>
<accession>A0A8X7RV77</accession>
<feature type="zinc finger region" description="FLZ-type" evidence="4">
    <location>
        <begin position="15"/>
        <end position="59"/>
    </location>
</feature>
<dbReference type="AlphaFoldDB" id="A0A8X7RV77"/>
<keyword evidence="8" id="KW-1185">Reference proteome</keyword>
<evidence type="ECO:0000259" key="6">
    <source>
        <dbReference type="PROSITE" id="PS51795"/>
    </source>
</evidence>
<evidence type="ECO:0000256" key="2">
    <source>
        <dbReference type="ARBA" id="ARBA00022723"/>
    </source>
</evidence>
<evidence type="ECO:0000313" key="7">
    <source>
        <dbReference type="EMBL" id="KAG2296003.1"/>
    </source>
</evidence>
<proteinExistence type="inferred from homology"/>
<comment type="similarity">
    <text evidence="1">Belongs to the FLZ family.</text>
</comment>
<dbReference type="GO" id="GO:0008270">
    <property type="term" value="F:zinc ion binding"/>
    <property type="evidence" value="ECO:0007669"/>
    <property type="project" value="UniProtKB-KW"/>
</dbReference>
<gene>
    <name evidence="7" type="ORF">Bca52824_042672</name>
</gene>